<dbReference type="Pfam" id="PF13563">
    <property type="entry name" value="2_5_RNA_ligase2"/>
    <property type="match status" value="1"/>
</dbReference>
<dbReference type="EMBL" id="JAADZU010000043">
    <property type="protein sequence ID" value="NDK90634.1"/>
    <property type="molecule type" value="Genomic_DNA"/>
</dbReference>
<accession>A0A7K3LQU3</accession>
<dbReference type="GO" id="GO:0016874">
    <property type="term" value="F:ligase activity"/>
    <property type="evidence" value="ECO:0007669"/>
    <property type="project" value="UniProtKB-KW"/>
</dbReference>
<organism evidence="1 2">
    <name type="scientific">Gordonia desulfuricans</name>
    <dbReference type="NCBI Taxonomy" id="89051"/>
    <lineage>
        <taxon>Bacteria</taxon>
        <taxon>Bacillati</taxon>
        <taxon>Actinomycetota</taxon>
        <taxon>Actinomycetes</taxon>
        <taxon>Mycobacteriales</taxon>
        <taxon>Gordoniaceae</taxon>
        <taxon>Gordonia</taxon>
    </lineage>
</organism>
<comment type="caution">
    <text evidence="1">The sequence shown here is derived from an EMBL/GenBank/DDBJ whole genome shotgun (WGS) entry which is preliminary data.</text>
</comment>
<sequence length="180" mass="19126">MTHSVEFLLDDSSDQQIRSQWAALTAAGLPSGDRIRSATNRPHITAMAATGISPEVDGELAVVAMHLPFPVTLGAVVVFGHGSHRVLARLVVPSSELLSVHATIVRMGAEHAIDDTGVPALFAHSRPGAWTPHVTLARRVRIDQIPAALEVLGTDPIEGSVQALRRWDGDAHTEHVIGGI</sequence>
<dbReference type="SUPFAM" id="SSF55144">
    <property type="entry name" value="LigT-like"/>
    <property type="match status" value="1"/>
</dbReference>
<proteinExistence type="predicted"/>
<protein>
    <submittedName>
        <fullName evidence="1">2'-5' RNA ligase family protein</fullName>
    </submittedName>
</protein>
<evidence type="ECO:0000313" key="2">
    <source>
        <dbReference type="Proteomes" id="UP000466307"/>
    </source>
</evidence>
<reference evidence="1 2" key="1">
    <citation type="submission" date="2020-01" db="EMBL/GenBank/DDBJ databases">
        <title>Investigation of new actinobacteria for the biodesulphurisation of diesel fuel.</title>
        <authorList>
            <person name="Athi Narayanan S.M."/>
        </authorList>
    </citation>
    <scope>NUCLEOTIDE SEQUENCE [LARGE SCALE GENOMIC DNA]</scope>
    <source>
        <strain evidence="1 2">213E</strain>
    </source>
</reference>
<dbReference type="RefSeq" id="WP_059036740.1">
    <property type="nucleotide sequence ID" value="NZ_JAADZU010000043.1"/>
</dbReference>
<name>A0A7K3LQU3_9ACTN</name>
<gene>
    <name evidence="1" type="ORF">GYA93_13745</name>
</gene>
<dbReference type="AlphaFoldDB" id="A0A7K3LQU3"/>
<evidence type="ECO:0000313" key="1">
    <source>
        <dbReference type="EMBL" id="NDK90634.1"/>
    </source>
</evidence>
<dbReference type="InterPro" id="IPR009097">
    <property type="entry name" value="Cyclic_Pdiesterase"/>
</dbReference>
<dbReference type="Proteomes" id="UP000466307">
    <property type="component" value="Unassembled WGS sequence"/>
</dbReference>
<keyword evidence="1" id="KW-0436">Ligase</keyword>
<dbReference type="Gene3D" id="3.90.1140.10">
    <property type="entry name" value="Cyclic phosphodiesterase"/>
    <property type="match status" value="1"/>
</dbReference>
<keyword evidence="2" id="KW-1185">Reference proteome</keyword>